<dbReference type="AlphaFoldDB" id="A0A077EEG1"/>
<dbReference type="RefSeq" id="WP_024564283.1">
    <property type="nucleotide sequence ID" value="NZ_CP007547.1"/>
</dbReference>
<dbReference type="EMBL" id="CP007547">
    <property type="protein sequence ID" value="AIL45907.1"/>
    <property type="molecule type" value="Genomic_DNA"/>
</dbReference>
<sequence>MRNKLLYLIIIFFGVCGYSQNHIKPAIGYLHVKDILSARTQKKVDELSKCPESKDENVEILCCGAKRDVYFKEGGTYLFRLLLSQYLQFPDNINFGENTFTFIIKKNGRIGSFEMIKETDKRIRKVIKEVLRKDIFQNWSPASYYRIKVISKVTMSIYIDTDYSKYNVQ</sequence>
<protein>
    <submittedName>
        <fullName evidence="1">Uncharacterized protein</fullName>
    </submittedName>
</protein>
<proteinExistence type="predicted"/>
<dbReference type="HOGENOM" id="CLU_1576028_0_0_10"/>
<gene>
    <name evidence="1" type="ORF">BD94_2132</name>
</gene>
<dbReference type="KEGG" id="eao:BD94_2132"/>
<reference evidence="1" key="2">
    <citation type="journal article" date="2015" name="Genome Biol. Evol.">
        <title>Complete Genome Sequence and Transcriptomic Analysis of the Novel Pathogen Elizabethkingia anophelis in Response to Oxidative Stress.</title>
        <authorList>
            <person name="Li Y."/>
            <person name="Liu Y."/>
            <person name="Chew S.C."/>
            <person name="Tay M."/>
            <person name="Salido M.M."/>
            <person name="Teo J."/>
            <person name="Lauro F.M."/>
            <person name="Givskov M."/>
            <person name="Yang L."/>
        </authorList>
    </citation>
    <scope>NUCLEOTIDE SEQUENCE</scope>
    <source>
        <strain evidence="1">NUHP1</strain>
    </source>
</reference>
<accession>A0A077EEG1</accession>
<dbReference type="eggNOG" id="ENOG502ZZKD">
    <property type="taxonomic scope" value="Bacteria"/>
</dbReference>
<name>A0A077EEG1_9FLAO</name>
<reference evidence="1" key="1">
    <citation type="journal article" date="2013" name="Lancet">
        <title>First case of E anophelis outbreak in an intensive-care unit.</title>
        <authorList>
            <person name="Teo J."/>
            <person name="Tan S.Y."/>
            <person name="Tay M."/>
            <person name="Ding Y."/>
            <person name="Kjelleberg S."/>
            <person name="Givskov M."/>
            <person name="Lin R.T."/>
            <person name="Yang L."/>
        </authorList>
    </citation>
    <scope>NUCLEOTIDE SEQUENCE [LARGE SCALE GENOMIC DNA]</scope>
    <source>
        <strain evidence="1">NUHP1</strain>
    </source>
</reference>
<evidence type="ECO:0000313" key="1">
    <source>
        <dbReference type="EMBL" id="AIL45907.1"/>
    </source>
</evidence>
<organism evidence="1 2">
    <name type="scientific">Elizabethkingia anophelis NUHP1</name>
    <dbReference type="NCBI Taxonomy" id="1338011"/>
    <lineage>
        <taxon>Bacteria</taxon>
        <taxon>Pseudomonadati</taxon>
        <taxon>Bacteroidota</taxon>
        <taxon>Flavobacteriia</taxon>
        <taxon>Flavobacteriales</taxon>
        <taxon>Weeksellaceae</taxon>
        <taxon>Elizabethkingia</taxon>
    </lineage>
</organism>
<dbReference type="Proteomes" id="UP000028933">
    <property type="component" value="Chromosome"/>
</dbReference>
<evidence type="ECO:0000313" key="2">
    <source>
        <dbReference type="Proteomes" id="UP000028933"/>
    </source>
</evidence>